<dbReference type="InterPro" id="IPR042070">
    <property type="entry name" value="PucR_C-HTH_sf"/>
</dbReference>
<proteinExistence type="predicted"/>
<organism evidence="2 3">
    <name type="scientific">Streptomyces werraensis</name>
    <dbReference type="NCBI Taxonomy" id="68284"/>
    <lineage>
        <taxon>Bacteria</taxon>
        <taxon>Bacillati</taxon>
        <taxon>Actinomycetota</taxon>
        <taxon>Actinomycetes</taxon>
        <taxon>Kitasatosporales</taxon>
        <taxon>Streptomycetaceae</taxon>
        <taxon>Streptomyces</taxon>
    </lineage>
</organism>
<keyword evidence="3" id="KW-1185">Reference proteome</keyword>
<dbReference type="RefSeq" id="WP_364027804.1">
    <property type="nucleotide sequence ID" value="NZ_JBFATD010000032.1"/>
</dbReference>
<comment type="caution">
    <text evidence="2">The sequence shown here is derived from an EMBL/GenBank/DDBJ whole genome shotgun (WGS) entry which is preliminary data.</text>
</comment>
<dbReference type="InterPro" id="IPR051448">
    <property type="entry name" value="CdaR-like_regulators"/>
</dbReference>
<dbReference type="InterPro" id="IPR025736">
    <property type="entry name" value="PucR_C-HTH_dom"/>
</dbReference>
<feature type="domain" description="PucR C-terminal helix-turn-helix" evidence="1">
    <location>
        <begin position="336"/>
        <end position="393"/>
    </location>
</feature>
<dbReference type="PANTHER" id="PTHR33744:SF17">
    <property type="entry name" value="CONSERVED PROTEIN"/>
    <property type="match status" value="1"/>
</dbReference>
<dbReference type="Proteomes" id="UP001552527">
    <property type="component" value="Unassembled WGS sequence"/>
</dbReference>
<dbReference type="Pfam" id="PF13556">
    <property type="entry name" value="HTH_30"/>
    <property type="match status" value="1"/>
</dbReference>
<dbReference type="PANTHER" id="PTHR33744">
    <property type="entry name" value="CARBOHYDRATE DIACID REGULATOR"/>
    <property type="match status" value="1"/>
</dbReference>
<name>A0ABV3JPJ9_9ACTN</name>
<reference evidence="2 3" key="1">
    <citation type="submission" date="2024-06" db="EMBL/GenBank/DDBJ databases">
        <title>The Natural Products Discovery Center: Release of the First 8490 Sequenced Strains for Exploring Actinobacteria Biosynthetic Diversity.</title>
        <authorList>
            <person name="Kalkreuter E."/>
            <person name="Kautsar S.A."/>
            <person name="Yang D."/>
            <person name="Bader C.D."/>
            <person name="Teijaro C.N."/>
            <person name="Fluegel L."/>
            <person name="Davis C.M."/>
            <person name="Simpson J.R."/>
            <person name="Lauterbach L."/>
            <person name="Steele A.D."/>
            <person name="Gui C."/>
            <person name="Meng S."/>
            <person name="Li G."/>
            <person name="Viehrig K."/>
            <person name="Ye F."/>
            <person name="Su P."/>
            <person name="Kiefer A.F."/>
            <person name="Nichols A."/>
            <person name="Cepeda A.J."/>
            <person name="Yan W."/>
            <person name="Fan B."/>
            <person name="Jiang Y."/>
            <person name="Adhikari A."/>
            <person name="Zheng C.-J."/>
            <person name="Schuster L."/>
            <person name="Cowan T.M."/>
            <person name="Smanski M.J."/>
            <person name="Chevrette M.G."/>
            <person name="De Carvalho L.P.S."/>
            <person name="Shen B."/>
        </authorList>
    </citation>
    <scope>NUCLEOTIDE SEQUENCE [LARGE SCALE GENOMIC DNA]</scope>
    <source>
        <strain evidence="2 3">NPDC052768</strain>
    </source>
</reference>
<evidence type="ECO:0000313" key="2">
    <source>
        <dbReference type="EMBL" id="MEV5250029.1"/>
    </source>
</evidence>
<sequence length="397" mass="43868">MSEFVADRPVEDLFDIVDAAARLIGGPVVVEDVDFRVLAYSTVAGQPNDEARRSAILNRRTPDRWLKWMEEAGICHRLQHDDRLVRLDAPWASSRTSRYIQPVRADGQVVGYLWFMGDGTELAPDFERTAHDFAEVLAPELSRRCRALDELPGGRLLRRFLGGNLTAAQLADALEVDGDDVDAVVLVFGADGQPAGPAAVRVLSRYTRTKRHTWLAGEVGPRTYLLHVAPELSEATVDQLVCETAADVERAMWSPIRTAAGSAGHGLASALRSRDEADLTLRVLEAGDRRAGCFSALRHEILVHEVVRFLRARPALTHGLLDALITHDRLHGTDYRRTLHVYLDCFGDVRRAAEALHIHANSLRYRLKRLADLASLDFADPDARLAVQLVLAATGST</sequence>
<evidence type="ECO:0000313" key="3">
    <source>
        <dbReference type="Proteomes" id="UP001552527"/>
    </source>
</evidence>
<dbReference type="EMBL" id="JBFATE010000028">
    <property type="protein sequence ID" value="MEV5250029.1"/>
    <property type="molecule type" value="Genomic_DNA"/>
</dbReference>
<dbReference type="Gene3D" id="1.10.10.2840">
    <property type="entry name" value="PucR C-terminal helix-turn-helix domain"/>
    <property type="match status" value="1"/>
</dbReference>
<evidence type="ECO:0000259" key="1">
    <source>
        <dbReference type="Pfam" id="PF13556"/>
    </source>
</evidence>
<gene>
    <name evidence="2" type="ORF">AB0K95_33005</name>
</gene>
<protein>
    <submittedName>
        <fullName evidence="2">Helix-turn-helix domain-containing protein</fullName>
    </submittedName>
</protein>
<accession>A0ABV3JPJ9</accession>